<dbReference type="AlphaFoldDB" id="A0A8B8ZWM4"/>
<dbReference type="InterPro" id="IPR043128">
    <property type="entry name" value="Rev_trsase/Diguanyl_cyclase"/>
</dbReference>
<dbReference type="SUPFAM" id="SSF50630">
    <property type="entry name" value="Acid proteases"/>
    <property type="match status" value="1"/>
</dbReference>
<reference evidence="3" key="1">
    <citation type="submission" date="2025-08" db="UniProtKB">
        <authorList>
            <consortium name="RefSeq"/>
        </authorList>
    </citation>
    <scope>IDENTIFICATION</scope>
    <source>
        <tissue evidence="3">Young leaves</tissue>
    </source>
</reference>
<dbReference type="CDD" id="cd00303">
    <property type="entry name" value="retropepsin_like"/>
    <property type="match status" value="1"/>
</dbReference>
<evidence type="ECO:0000259" key="1">
    <source>
        <dbReference type="Pfam" id="PF00078"/>
    </source>
</evidence>
<dbReference type="Pfam" id="PF00078">
    <property type="entry name" value="RVT_1"/>
    <property type="match status" value="1"/>
</dbReference>
<dbReference type="SUPFAM" id="SSF56672">
    <property type="entry name" value="DNA/RNA polymerases"/>
    <property type="match status" value="1"/>
</dbReference>
<dbReference type="PANTHER" id="PTHR24559">
    <property type="entry name" value="TRANSPOSON TY3-I GAG-POL POLYPROTEIN"/>
    <property type="match status" value="1"/>
</dbReference>
<gene>
    <name evidence="3" type="primary">LOC120106912</name>
</gene>
<dbReference type="KEGG" id="pda:120106912"/>
<dbReference type="OrthoDB" id="783080at2759"/>
<dbReference type="Gene3D" id="3.10.10.10">
    <property type="entry name" value="HIV Type 1 Reverse Transcriptase, subunit A, domain 1"/>
    <property type="match status" value="1"/>
</dbReference>
<name>A0A8B8ZWM4_PHODC</name>
<dbReference type="InterPro" id="IPR021109">
    <property type="entry name" value="Peptidase_aspartic_dom_sf"/>
</dbReference>
<dbReference type="RefSeq" id="XP_038975933.1">
    <property type="nucleotide sequence ID" value="XM_039120005.1"/>
</dbReference>
<dbReference type="InterPro" id="IPR043502">
    <property type="entry name" value="DNA/RNA_pol_sf"/>
</dbReference>
<dbReference type="Gene3D" id="3.30.70.270">
    <property type="match status" value="2"/>
</dbReference>
<feature type="domain" description="Reverse transcriptase" evidence="1">
    <location>
        <begin position="362"/>
        <end position="517"/>
    </location>
</feature>
<evidence type="ECO:0000313" key="2">
    <source>
        <dbReference type="Proteomes" id="UP000228380"/>
    </source>
</evidence>
<dbReference type="Gene3D" id="2.40.70.10">
    <property type="entry name" value="Acid Proteases"/>
    <property type="match status" value="1"/>
</dbReference>
<organism evidence="2 3">
    <name type="scientific">Phoenix dactylifera</name>
    <name type="common">Date palm</name>
    <dbReference type="NCBI Taxonomy" id="42345"/>
    <lineage>
        <taxon>Eukaryota</taxon>
        <taxon>Viridiplantae</taxon>
        <taxon>Streptophyta</taxon>
        <taxon>Embryophyta</taxon>
        <taxon>Tracheophyta</taxon>
        <taxon>Spermatophyta</taxon>
        <taxon>Magnoliopsida</taxon>
        <taxon>Liliopsida</taxon>
        <taxon>Arecaceae</taxon>
        <taxon>Coryphoideae</taxon>
        <taxon>Phoeniceae</taxon>
        <taxon>Phoenix</taxon>
    </lineage>
</organism>
<dbReference type="Proteomes" id="UP000228380">
    <property type="component" value="Unplaced"/>
</dbReference>
<accession>A0A8B8ZWM4</accession>
<proteinExistence type="predicted"/>
<sequence>MFTIPCMIGNTRFEKAMIDLGASINVMSYSIYASLKPGPLNKTGVVIQLADRSNAYPKGVVEDVLVQVNDLVFPADFYVLDMENGDQTAPILLGRPFLKTSKTKIDVHSGTLTMEFDGEIIKFNIYDAMKYPGDDNPVYSIDVIDSLAQEVFELDGKDGLEVAISKHLETENEELVLSTDLQEIVAALNNFPKLQQSGNVSYIALPVSNGRPLPSVLQAPIPDLKPLPSHLKYVFLGDRGTLPVIISNKLSALQEEKLVQILKEHQTAIGWTIADIKGISPTTCMHRILLEEGAKPSRQPQRRLNPPIMDVVKKEILKLLEVGVIYPISDSNWVSPVQVVPKKTGITVVKNQNDELVPTRIQNGWRVCIDYRKLNAVTRKDHFPLPFIDQMLERLAGHSYYCFLDGYSGYFQIAIAPEDQEKTTFTCPFGTFAYRRMPFGLCNAPATFQRCMVSIFSDYIEHIIEVFMDDFTVYGDSFDICLHNLTLVLQRCIETNLVLNSEKCHFMVEQGIVLGHVVSSRGIEVDRAKVDIIQSLPSPTCVREVRSFLGHAGFYRRFIKDFSKVALPLCKLLQKNMAFEFDEACKNAFDKAEGSFSTFCPSYPAP</sequence>
<dbReference type="InterPro" id="IPR053134">
    <property type="entry name" value="RNA-dir_DNA_polymerase"/>
</dbReference>
<dbReference type="GeneID" id="120106912"/>
<dbReference type="InterPro" id="IPR000477">
    <property type="entry name" value="RT_dom"/>
</dbReference>
<protein>
    <submittedName>
        <fullName evidence="3">Uncharacterized protein LOC120106912</fullName>
    </submittedName>
</protein>
<evidence type="ECO:0000313" key="3">
    <source>
        <dbReference type="RefSeq" id="XP_038975933.1"/>
    </source>
</evidence>
<dbReference type="CDD" id="cd01647">
    <property type="entry name" value="RT_LTR"/>
    <property type="match status" value="1"/>
</dbReference>
<keyword evidence="2" id="KW-1185">Reference proteome</keyword>
<dbReference type="PANTHER" id="PTHR24559:SF444">
    <property type="entry name" value="REVERSE TRANSCRIPTASE DOMAIN-CONTAINING PROTEIN"/>
    <property type="match status" value="1"/>
</dbReference>
<dbReference type="FunFam" id="3.30.70.270:FF:000020">
    <property type="entry name" value="Transposon Tf2-6 polyprotein-like Protein"/>
    <property type="match status" value="1"/>
</dbReference>